<reference evidence="5" key="1">
    <citation type="journal article" date="2014" name="Int. J. Syst. Evol. Microbiol.">
        <title>Complete genome sequence of Corynebacterium casei LMG S-19264T (=DSM 44701T), isolated from a smear-ripened cheese.</title>
        <authorList>
            <consortium name="US DOE Joint Genome Institute (JGI-PGF)"/>
            <person name="Walter F."/>
            <person name="Albersmeier A."/>
            <person name="Kalinowski J."/>
            <person name="Ruckert C."/>
        </authorList>
    </citation>
    <scope>NUCLEOTIDE SEQUENCE</scope>
    <source>
        <strain evidence="5">CGMCC 1.10998</strain>
    </source>
</reference>
<dbReference type="GO" id="GO:0016020">
    <property type="term" value="C:membrane"/>
    <property type="evidence" value="ECO:0007669"/>
    <property type="project" value="InterPro"/>
</dbReference>
<comment type="similarity">
    <text evidence="1">Belongs to the MlaA family.</text>
</comment>
<evidence type="ECO:0000313" key="5">
    <source>
        <dbReference type="EMBL" id="GGC99228.1"/>
    </source>
</evidence>
<evidence type="ECO:0008006" key="7">
    <source>
        <dbReference type="Google" id="ProtNLM"/>
    </source>
</evidence>
<evidence type="ECO:0000256" key="4">
    <source>
        <dbReference type="SAM" id="SignalP"/>
    </source>
</evidence>
<gene>
    <name evidence="5" type="ORF">GCM10011396_53440</name>
</gene>
<evidence type="ECO:0000256" key="3">
    <source>
        <dbReference type="SAM" id="MobiDB-lite"/>
    </source>
</evidence>
<evidence type="ECO:0000256" key="1">
    <source>
        <dbReference type="ARBA" id="ARBA00010634"/>
    </source>
</evidence>
<dbReference type="PRINTS" id="PR01805">
    <property type="entry name" value="VACJLIPOPROT"/>
</dbReference>
<dbReference type="PANTHER" id="PTHR30035:SF3">
    <property type="entry name" value="INTERMEMBRANE PHOSPHOLIPID TRANSPORT SYSTEM LIPOPROTEIN MLAA"/>
    <property type="match status" value="1"/>
</dbReference>
<reference evidence="5" key="2">
    <citation type="submission" date="2020-09" db="EMBL/GenBank/DDBJ databases">
        <authorList>
            <person name="Sun Q."/>
            <person name="Zhou Y."/>
        </authorList>
    </citation>
    <scope>NUCLEOTIDE SEQUENCE</scope>
    <source>
        <strain evidence="5">CGMCC 1.10998</strain>
    </source>
</reference>
<feature type="signal peptide" evidence="4">
    <location>
        <begin position="1"/>
        <end position="36"/>
    </location>
</feature>
<dbReference type="AlphaFoldDB" id="A0A916V1A4"/>
<sequence>MTLLTLFSITVRKRKNFSALLLLSVLLSGCATGPNANPKDPLEPFNRVVFRTNDKLDQYVAAPLAKGYQKVAPAPVRTAITNFFSNLGDIGNTINSLLQGKGQDAMDSFMRLGVNTVFGLGGLIDIATQAGIPRHSQDFGLTLGSWNIASGPYLVLPLFGPSSFRDGAGQVVNVKLDPVNYTEPPLRNQLYAVNIINTRANFLGATDLLSQAALDPYTFVRDAYLQQRESLIEKGQGKQKLPEYEDPEDKEEAPVSPPSTPPEPSKPAGAAVKDAVQAEAK</sequence>
<comment type="caution">
    <text evidence="5">The sequence shown here is derived from an EMBL/GenBank/DDBJ whole genome shotgun (WGS) entry which is preliminary data.</text>
</comment>
<dbReference type="GO" id="GO:0120010">
    <property type="term" value="P:intermembrane phospholipid transfer"/>
    <property type="evidence" value="ECO:0007669"/>
    <property type="project" value="TreeGrafter"/>
</dbReference>
<organism evidence="5 6">
    <name type="scientific">Undibacterium terreum</name>
    <dbReference type="NCBI Taxonomy" id="1224302"/>
    <lineage>
        <taxon>Bacteria</taxon>
        <taxon>Pseudomonadati</taxon>
        <taxon>Pseudomonadota</taxon>
        <taxon>Betaproteobacteria</taxon>
        <taxon>Burkholderiales</taxon>
        <taxon>Oxalobacteraceae</taxon>
        <taxon>Undibacterium</taxon>
    </lineage>
</organism>
<dbReference type="EMBL" id="BMED01000008">
    <property type="protein sequence ID" value="GGC99228.1"/>
    <property type="molecule type" value="Genomic_DNA"/>
</dbReference>
<accession>A0A916V1A4</accession>
<dbReference type="InterPro" id="IPR007428">
    <property type="entry name" value="MlaA"/>
</dbReference>
<feature type="chain" id="PRO_5037067119" description="Phospholipid-binding lipoprotein MlaA" evidence="4">
    <location>
        <begin position="37"/>
        <end position="281"/>
    </location>
</feature>
<feature type="compositionally biased region" description="Basic and acidic residues" evidence="3">
    <location>
        <begin position="231"/>
        <end position="243"/>
    </location>
</feature>
<name>A0A916V1A4_9BURK</name>
<evidence type="ECO:0000256" key="2">
    <source>
        <dbReference type="ARBA" id="ARBA00022729"/>
    </source>
</evidence>
<feature type="compositionally biased region" description="Pro residues" evidence="3">
    <location>
        <begin position="255"/>
        <end position="265"/>
    </location>
</feature>
<keyword evidence="6" id="KW-1185">Reference proteome</keyword>
<dbReference type="Pfam" id="PF04333">
    <property type="entry name" value="MlaA"/>
    <property type="match status" value="1"/>
</dbReference>
<proteinExistence type="inferred from homology"/>
<dbReference type="PANTHER" id="PTHR30035">
    <property type="entry name" value="LIPOPROTEIN VACJ-RELATED"/>
    <property type="match status" value="1"/>
</dbReference>
<dbReference type="RefSeq" id="WP_188569222.1">
    <property type="nucleotide sequence ID" value="NZ_BMED01000008.1"/>
</dbReference>
<protein>
    <recommendedName>
        <fullName evidence="7">Phospholipid-binding lipoprotein MlaA</fullName>
    </recommendedName>
</protein>
<keyword evidence="2 4" id="KW-0732">Signal</keyword>
<dbReference type="Proteomes" id="UP000637423">
    <property type="component" value="Unassembled WGS sequence"/>
</dbReference>
<evidence type="ECO:0000313" key="6">
    <source>
        <dbReference type="Proteomes" id="UP000637423"/>
    </source>
</evidence>
<feature type="region of interest" description="Disordered" evidence="3">
    <location>
        <begin position="231"/>
        <end position="281"/>
    </location>
</feature>